<dbReference type="EMBL" id="RBIN01000004">
    <property type="protein sequence ID" value="RKR04537.1"/>
    <property type="molecule type" value="Genomic_DNA"/>
</dbReference>
<dbReference type="InterPro" id="IPR007139">
    <property type="entry name" value="DUF349"/>
</dbReference>
<dbReference type="Pfam" id="PF03993">
    <property type="entry name" value="DUF349"/>
    <property type="match status" value="3"/>
</dbReference>
<dbReference type="RefSeq" id="WP_170150032.1">
    <property type="nucleotide sequence ID" value="NZ_RBIN01000004.1"/>
</dbReference>
<feature type="coiled-coil region" evidence="1">
    <location>
        <begin position="249"/>
        <end position="287"/>
    </location>
</feature>
<dbReference type="Proteomes" id="UP000281975">
    <property type="component" value="Unassembled WGS sequence"/>
</dbReference>
<sequence length="935" mass="108784">MSGFLQRLFAPRWRHPDPRVRRTAVDRLDPERDRDTLRQLLDDPDRDVRRAAMARLDDPRLLLEGSTPLEDPELRRQLIALISGQQSGAPSLEERLPLIERIDDPELLEALAYRGDNQQLRLAALAHLKSEERLIEQACHNSIAAVRRAAAARIDSDNGLERLTRESRRDRHVARHARERLNERRNRLRERDERHQRRETLIEQLNQLVRARWEPMYAARLRHLQREWSPLAEGAEEAQLQRFRDLEARAGERIEAEQTQHRAEQAREQAETEARSIVDALDETLERFAQLTAVTAQEVDWLRAQRQLHDERWRELTDRHSPEADLQQRFEHSQRRYSEIIQAWQHYRDHAEALDRALAEPDHATLTTLCESIAWPAELPSPAPLQEARQRLAREQETVAAGPAQEEADPPARSDERFAADLDQLEHCLEQGDLNRAMRLHDSLQQRQQRLPAEEYRAHAARLRQLGARVLELRDWRNFAATPKREQLCEAMEALADTELDDRTRDQRHRRLVNEWKALGSAAATRELAQRFRTASDRVREQLSDFHAARDRLRQDNRARRQTLCEQIETLLEQPDAISDPDELRTIRDRAREEWRQYTPVPREEGEDLKRRFSKAMRTLQGVIDQQARAIGDAKRELIDQARALEQGDMKAGERAEQAKTLQRRWRELGRAPRGDEQALWKEFRGICDSIFALRDEQRQQHRRQQDARLDAMQSLIERLDSWQPERAEERHVLEEALEEARQLTPLPTGNRASGMQKRWNGIVRDRETRLEMLELQNLHTRWQQWAPLLQDHVDADAQQLSGDAPEPIELPATPKLSVRARQAHADRNTARTTTTAEHAEEWLAHLRVYLTVLAGAPVEPADASRRLDVQVARLNDGMGSDLTLHDELDQLQCQLLANGPISPASWQHTAPRLEALMERICHSAIREADEDESG</sequence>
<proteinExistence type="predicted"/>
<name>A0A420WXX1_9GAMM</name>
<evidence type="ECO:0000313" key="3">
    <source>
        <dbReference type="EMBL" id="RKR04537.1"/>
    </source>
</evidence>
<evidence type="ECO:0000313" key="4">
    <source>
        <dbReference type="Proteomes" id="UP000281975"/>
    </source>
</evidence>
<reference evidence="3 4" key="1">
    <citation type="submission" date="2018-10" db="EMBL/GenBank/DDBJ databases">
        <title>Genomic Encyclopedia of Type Strains, Phase IV (KMG-IV): sequencing the most valuable type-strain genomes for metagenomic binning, comparative biology and taxonomic classification.</title>
        <authorList>
            <person name="Goeker M."/>
        </authorList>
    </citation>
    <scope>NUCLEOTIDE SEQUENCE [LARGE SCALE GENOMIC DNA]</scope>
    <source>
        <strain evidence="3 4">DSM 23229</strain>
    </source>
</reference>
<feature type="coiled-coil region" evidence="1">
    <location>
        <begin position="171"/>
        <end position="198"/>
    </location>
</feature>
<gene>
    <name evidence="3" type="ORF">C7446_1746</name>
</gene>
<dbReference type="AlphaFoldDB" id="A0A420WXX1"/>
<keyword evidence="4" id="KW-1185">Reference proteome</keyword>
<comment type="caution">
    <text evidence="3">The sequence shown here is derived from an EMBL/GenBank/DDBJ whole genome shotgun (WGS) entry which is preliminary data.</text>
</comment>
<evidence type="ECO:0000256" key="1">
    <source>
        <dbReference type="SAM" id="Coils"/>
    </source>
</evidence>
<organism evidence="3 4">
    <name type="scientific">Kushneria sinocarnis</name>
    <dbReference type="NCBI Taxonomy" id="595502"/>
    <lineage>
        <taxon>Bacteria</taxon>
        <taxon>Pseudomonadati</taxon>
        <taxon>Pseudomonadota</taxon>
        <taxon>Gammaproteobacteria</taxon>
        <taxon>Oceanospirillales</taxon>
        <taxon>Halomonadaceae</taxon>
        <taxon>Kushneria</taxon>
    </lineage>
</organism>
<keyword evidence="1" id="KW-0175">Coiled coil</keyword>
<dbReference type="SUPFAM" id="SSF48371">
    <property type="entry name" value="ARM repeat"/>
    <property type="match status" value="1"/>
</dbReference>
<evidence type="ECO:0000256" key="2">
    <source>
        <dbReference type="SAM" id="MobiDB-lite"/>
    </source>
</evidence>
<accession>A0A420WXX1</accession>
<protein>
    <submittedName>
        <fullName evidence="3">Uncharacterized protein DUF349</fullName>
    </submittedName>
</protein>
<dbReference type="InterPro" id="IPR016024">
    <property type="entry name" value="ARM-type_fold"/>
</dbReference>
<feature type="region of interest" description="Disordered" evidence="2">
    <location>
        <begin position="394"/>
        <end position="414"/>
    </location>
</feature>